<protein>
    <submittedName>
        <fullName evidence="2">Uncharacterized protein</fullName>
    </submittedName>
</protein>
<evidence type="ECO:0000313" key="2">
    <source>
        <dbReference type="EMBL" id="GAU43203.1"/>
    </source>
</evidence>
<feature type="region of interest" description="Disordered" evidence="1">
    <location>
        <begin position="1"/>
        <end position="54"/>
    </location>
</feature>
<dbReference type="Proteomes" id="UP000242715">
    <property type="component" value="Unassembled WGS sequence"/>
</dbReference>
<dbReference type="EMBL" id="DF973961">
    <property type="protein sequence ID" value="GAU43203.1"/>
    <property type="molecule type" value="Genomic_DNA"/>
</dbReference>
<organism evidence="2 3">
    <name type="scientific">Trifolium subterraneum</name>
    <name type="common">Subterranean clover</name>
    <dbReference type="NCBI Taxonomy" id="3900"/>
    <lineage>
        <taxon>Eukaryota</taxon>
        <taxon>Viridiplantae</taxon>
        <taxon>Streptophyta</taxon>
        <taxon>Embryophyta</taxon>
        <taxon>Tracheophyta</taxon>
        <taxon>Spermatophyta</taxon>
        <taxon>Magnoliopsida</taxon>
        <taxon>eudicotyledons</taxon>
        <taxon>Gunneridae</taxon>
        <taxon>Pentapetalae</taxon>
        <taxon>rosids</taxon>
        <taxon>fabids</taxon>
        <taxon>Fabales</taxon>
        <taxon>Fabaceae</taxon>
        <taxon>Papilionoideae</taxon>
        <taxon>50 kb inversion clade</taxon>
        <taxon>NPAAA clade</taxon>
        <taxon>Hologalegina</taxon>
        <taxon>IRL clade</taxon>
        <taxon>Trifolieae</taxon>
        <taxon>Trifolium</taxon>
    </lineage>
</organism>
<sequence length="90" mass="9553">MQCERRGSPEKLAGEGSLVAGRGKNTQSEGNLQDRLYGGVHGGAEGGESSGVGWSFKRGCENDTVMDNNRTGDKKAKEGHILKAKGNIYN</sequence>
<feature type="compositionally biased region" description="Gly residues" evidence="1">
    <location>
        <begin position="39"/>
        <end position="50"/>
    </location>
</feature>
<reference evidence="3" key="1">
    <citation type="journal article" date="2017" name="Front. Plant Sci.">
        <title>Climate Clever Clovers: New Paradigm to Reduce the Environmental Footprint of Ruminants by Breeding Low Methanogenic Forages Utilizing Haplotype Variation.</title>
        <authorList>
            <person name="Kaur P."/>
            <person name="Appels R."/>
            <person name="Bayer P.E."/>
            <person name="Keeble-Gagnere G."/>
            <person name="Wang J."/>
            <person name="Hirakawa H."/>
            <person name="Shirasawa K."/>
            <person name="Vercoe P."/>
            <person name="Stefanova K."/>
            <person name="Durmic Z."/>
            <person name="Nichols P."/>
            <person name="Revell C."/>
            <person name="Isobe S.N."/>
            <person name="Edwards D."/>
            <person name="Erskine W."/>
        </authorList>
    </citation>
    <scope>NUCLEOTIDE SEQUENCE [LARGE SCALE GENOMIC DNA]</scope>
    <source>
        <strain evidence="3">cv. Daliak</strain>
    </source>
</reference>
<proteinExistence type="predicted"/>
<keyword evidence="3" id="KW-1185">Reference proteome</keyword>
<accession>A0A2Z6NMG1</accession>
<gene>
    <name evidence="2" type="ORF">TSUD_300900</name>
</gene>
<evidence type="ECO:0000313" key="3">
    <source>
        <dbReference type="Proteomes" id="UP000242715"/>
    </source>
</evidence>
<feature type="compositionally biased region" description="Basic and acidic residues" evidence="1">
    <location>
        <begin position="1"/>
        <end position="13"/>
    </location>
</feature>
<name>A0A2Z6NMG1_TRISU</name>
<dbReference type="AlphaFoldDB" id="A0A2Z6NMG1"/>
<evidence type="ECO:0000256" key="1">
    <source>
        <dbReference type="SAM" id="MobiDB-lite"/>
    </source>
</evidence>